<dbReference type="EMBL" id="CM047581">
    <property type="protein sequence ID" value="KAI9917006.1"/>
    <property type="molecule type" value="Genomic_DNA"/>
</dbReference>
<keyword evidence="2" id="KW-1185">Reference proteome</keyword>
<organism evidence="1 2">
    <name type="scientific">Peronosclerospora sorghi</name>
    <dbReference type="NCBI Taxonomy" id="230839"/>
    <lineage>
        <taxon>Eukaryota</taxon>
        <taxon>Sar</taxon>
        <taxon>Stramenopiles</taxon>
        <taxon>Oomycota</taxon>
        <taxon>Peronosporomycetes</taxon>
        <taxon>Peronosporales</taxon>
        <taxon>Peronosporaceae</taxon>
        <taxon>Peronosclerospora</taxon>
    </lineage>
</organism>
<name>A0ACC0WFD5_9STRA</name>
<protein>
    <submittedName>
        <fullName evidence="1">Uncharacterized protein</fullName>
    </submittedName>
</protein>
<proteinExistence type="predicted"/>
<evidence type="ECO:0000313" key="2">
    <source>
        <dbReference type="Proteomes" id="UP001163321"/>
    </source>
</evidence>
<accession>A0ACC0WFD5</accession>
<evidence type="ECO:0000313" key="1">
    <source>
        <dbReference type="EMBL" id="KAI9917006.1"/>
    </source>
</evidence>
<reference evidence="1 2" key="1">
    <citation type="journal article" date="2022" name="bioRxiv">
        <title>The genome of the oomycete Peronosclerospora sorghi, a cosmopolitan pathogen of maize and sorghum, is inflated with dispersed pseudogenes.</title>
        <authorList>
            <person name="Fletcher K."/>
            <person name="Martin F."/>
            <person name="Isakeit T."/>
            <person name="Cavanaugh K."/>
            <person name="Magill C."/>
            <person name="Michelmore R."/>
        </authorList>
    </citation>
    <scope>NUCLEOTIDE SEQUENCE [LARGE SCALE GENOMIC DNA]</scope>
    <source>
        <strain evidence="1">P6</strain>
    </source>
</reference>
<comment type="caution">
    <text evidence="1">The sequence shown here is derived from an EMBL/GenBank/DDBJ whole genome shotgun (WGS) entry which is preliminary data.</text>
</comment>
<gene>
    <name evidence="1" type="ORF">PsorP6_017199</name>
</gene>
<sequence>MARVGLCREDSFDLVPYVVNFSETRREPNQSSNSSGYLCGYFTFRSQSSNSIPFTERRAVAMAHESEKVPSTSDLESETLLPADVHDITEEGSDMTRDIFFAILKDTQDGPPRPKSLPDQSEILHEDIGKASDIARPGGFRRDHVITNFSGNSPHLPSYVQDSFLESIQPTPGFFQSAYGDFIMASLDLAAGDDDLDETATPLLSRAWKRRPETYQPGAAVGKTVFTILKSFIGSGILFLPKGFQNGGMLFSLAALSVSAILSTFCMLRLTDCSNVLLRGRTRTTISYGLVGERAFGKVGRTAVNISLVLSQTGFCCSYLIFVEKNIGEVILAAFGIQRTIASSSLTLIMLQILLYTPLSWVRRIEYFALTNLFADLLILFGIVYIISYTVQTLEMAPVGSGTWVNFNPTSWAMLLGTAVYCFEGIGLVLPTYDAMDDDLKHKFPRILCYTMLFLVSLFSVFAALVYAAFGQETQSVVTLNLPSAKDSLATMSVQITYSLALVFTYPLMLYPVVKILEGYLFPPHSQKGYWRWEKNGFRFALVCLTAAVAYFGEEQLDNFVALIGGFCSVPLAFIYPCLFHSKLVHDGHILNNLVIVIGIFTMIFATYQALSTWK</sequence>
<dbReference type="Proteomes" id="UP001163321">
    <property type="component" value="Chromosome 2"/>
</dbReference>